<keyword evidence="2" id="KW-1133">Transmembrane helix</keyword>
<dbReference type="AlphaFoldDB" id="A0A849K1F5"/>
<dbReference type="NCBIfam" id="TIGR02532">
    <property type="entry name" value="IV_pilin_GFxxxE"/>
    <property type="match status" value="1"/>
</dbReference>
<dbReference type="PANTHER" id="PTHR30093:SF47">
    <property type="entry name" value="TYPE IV PILUS NON-CORE MINOR PILIN PILE"/>
    <property type="match status" value="1"/>
</dbReference>
<dbReference type="RefSeq" id="WP_171556713.1">
    <property type="nucleotide sequence ID" value="NZ_JABFCS010000001.1"/>
</dbReference>
<dbReference type="Proteomes" id="UP000552954">
    <property type="component" value="Unassembled WGS sequence"/>
</dbReference>
<keyword evidence="1" id="KW-0488">Methylation</keyword>
<evidence type="ECO:0000256" key="1">
    <source>
        <dbReference type="ARBA" id="ARBA00022481"/>
    </source>
</evidence>
<dbReference type="PANTHER" id="PTHR30093">
    <property type="entry name" value="GENERAL SECRETION PATHWAY PROTEIN G"/>
    <property type="match status" value="1"/>
</dbReference>
<dbReference type="InterPro" id="IPR045584">
    <property type="entry name" value="Pilin-like"/>
</dbReference>
<keyword evidence="2" id="KW-0812">Transmembrane</keyword>
<evidence type="ECO:0000256" key="2">
    <source>
        <dbReference type="SAM" id="Phobius"/>
    </source>
</evidence>
<evidence type="ECO:0000313" key="3">
    <source>
        <dbReference type="EMBL" id="NNU42342.1"/>
    </source>
</evidence>
<dbReference type="Pfam" id="PF07963">
    <property type="entry name" value="N_methyl"/>
    <property type="match status" value="1"/>
</dbReference>
<name>A0A849K1F5_9BURK</name>
<dbReference type="InterPro" id="IPR012902">
    <property type="entry name" value="N_methyl_site"/>
</dbReference>
<dbReference type="PROSITE" id="PS00409">
    <property type="entry name" value="PROKAR_NTER_METHYL"/>
    <property type="match status" value="1"/>
</dbReference>
<protein>
    <submittedName>
        <fullName evidence="3">Prepilin-type N-terminal cleavage/methylation domain-containing protein</fullName>
    </submittedName>
</protein>
<gene>
    <name evidence="3" type="ORF">HK415_02955</name>
</gene>
<comment type="caution">
    <text evidence="3">The sequence shown here is derived from an EMBL/GenBank/DDBJ whole genome shotgun (WGS) entry which is preliminary data.</text>
</comment>
<sequence length="130" mass="14170">MASSKTPRGRAGFTLIELLVVMSIIALLLAVAVPRYFHSVTRAKEAVLKENLTLIRDALDKHYADTGAYPANMEALVARKYLRKVPEDPVTESASTWVLIPPEKRESGGVYDVKSGAPGHSLAGEAYSTW</sequence>
<evidence type="ECO:0000313" key="4">
    <source>
        <dbReference type="Proteomes" id="UP000552954"/>
    </source>
</evidence>
<proteinExistence type="predicted"/>
<dbReference type="Gene3D" id="3.30.700.10">
    <property type="entry name" value="Glycoprotein, Type 4 Pilin"/>
    <property type="match status" value="1"/>
</dbReference>
<reference evidence="3 4" key="1">
    <citation type="submission" date="2020-05" db="EMBL/GenBank/DDBJ databases">
        <authorList>
            <person name="Khan S.A."/>
            <person name="Jeon C.O."/>
            <person name="Chun B.H."/>
        </authorList>
    </citation>
    <scope>NUCLEOTIDE SEQUENCE [LARGE SCALE GENOMIC DNA]</scope>
    <source>
        <strain evidence="3 4">B156</strain>
    </source>
</reference>
<keyword evidence="4" id="KW-1185">Reference proteome</keyword>
<reference evidence="3 4" key="2">
    <citation type="submission" date="2020-06" db="EMBL/GenBank/DDBJ databases">
        <title>Ramlibacter rhizophilus sp. nov., isolated from rhizosphere soil of national flower Mugunghwa from South Korea.</title>
        <authorList>
            <person name="Zheng-Fei Y."/>
            <person name="Huan T."/>
        </authorList>
    </citation>
    <scope>NUCLEOTIDE SEQUENCE [LARGE SCALE GENOMIC DNA]</scope>
    <source>
        <strain evidence="3 4">B156</strain>
    </source>
</reference>
<accession>A0A849K1F5</accession>
<dbReference type="EMBL" id="JABFCS010000001">
    <property type="protein sequence ID" value="NNU42342.1"/>
    <property type="molecule type" value="Genomic_DNA"/>
</dbReference>
<dbReference type="SUPFAM" id="SSF54523">
    <property type="entry name" value="Pili subunits"/>
    <property type="match status" value="1"/>
</dbReference>
<dbReference type="GO" id="GO:0015627">
    <property type="term" value="C:type II protein secretion system complex"/>
    <property type="evidence" value="ECO:0007669"/>
    <property type="project" value="InterPro"/>
</dbReference>
<keyword evidence="2" id="KW-0472">Membrane</keyword>
<organism evidence="3 4">
    <name type="scientific">Ramlibacter montanisoli</name>
    <dbReference type="NCBI Taxonomy" id="2732512"/>
    <lineage>
        <taxon>Bacteria</taxon>
        <taxon>Pseudomonadati</taxon>
        <taxon>Pseudomonadota</taxon>
        <taxon>Betaproteobacteria</taxon>
        <taxon>Burkholderiales</taxon>
        <taxon>Comamonadaceae</taxon>
        <taxon>Ramlibacter</taxon>
    </lineage>
</organism>
<dbReference type="InterPro" id="IPR000983">
    <property type="entry name" value="Bac_GSPG_pilin"/>
</dbReference>
<dbReference type="GO" id="GO:0015628">
    <property type="term" value="P:protein secretion by the type II secretion system"/>
    <property type="evidence" value="ECO:0007669"/>
    <property type="project" value="InterPro"/>
</dbReference>
<dbReference type="PRINTS" id="PR00813">
    <property type="entry name" value="BCTERIALGSPG"/>
</dbReference>
<feature type="transmembrane region" description="Helical" evidence="2">
    <location>
        <begin position="12"/>
        <end position="33"/>
    </location>
</feature>